<dbReference type="Proteomes" id="UP000287502">
    <property type="component" value="Chromosome"/>
</dbReference>
<sequence>MVALTALTPFNQADAGCAGDCMTCHQNLANSKEHQPLKTCIQCHEPSEKKTFLPAASADGCGTRCFDCHNQWPADGWHAPLDKCSECHKVSANILNR</sequence>
<proteinExistence type="predicted"/>
<evidence type="ECO:0000313" key="2">
    <source>
        <dbReference type="Proteomes" id="UP000287502"/>
    </source>
</evidence>
<organism evidence="1 2">
    <name type="scientific">Geovibrio thiophilus</name>
    <dbReference type="NCBI Taxonomy" id="139438"/>
    <lineage>
        <taxon>Bacteria</taxon>
        <taxon>Pseudomonadati</taxon>
        <taxon>Deferribacterota</taxon>
        <taxon>Deferribacteres</taxon>
        <taxon>Deferribacterales</taxon>
        <taxon>Geovibrionaceae</taxon>
        <taxon>Geovibrio</taxon>
    </lineage>
</organism>
<dbReference type="RefSeq" id="WP_128465439.1">
    <property type="nucleotide sequence ID" value="NZ_CP035108.1"/>
</dbReference>
<evidence type="ECO:0000313" key="1">
    <source>
        <dbReference type="EMBL" id="QAR32152.1"/>
    </source>
</evidence>
<dbReference type="EMBL" id="CP035108">
    <property type="protein sequence ID" value="QAR32152.1"/>
    <property type="molecule type" value="Genomic_DNA"/>
</dbReference>
<reference evidence="1 2" key="1">
    <citation type="submission" date="2019-01" db="EMBL/GenBank/DDBJ databases">
        <title>Geovibrio thiophilus DSM 11263, complete genome.</title>
        <authorList>
            <person name="Spring S."/>
            <person name="Bunk B."/>
            <person name="Sproer C."/>
        </authorList>
    </citation>
    <scope>NUCLEOTIDE SEQUENCE [LARGE SCALE GENOMIC DNA]</scope>
    <source>
        <strain evidence="1 2">DSM 11263</strain>
    </source>
</reference>
<gene>
    <name evidence="1" type="ORF">EP073_01680</name>
</gene>
<accession>A0A3R6AWI6</accession>
<dbReference type="Gene3D" id="3.90.10.10">
    <property type="entry name" value="Cytochrome C3"/>
    <property type="match status" value="1"/>
</dbReference>
<keyword evidence="2" id="KW-1185">Reference proteome</keyword>
<protein>
    <submittedName>
        <fullName evidence="1">Uncharacterized protein</fullName>
    </submittedName>
</protein>
<dbReference type="SUPFAM" id="SSF48695">
    <property type="entry name" value="Multiheme cytochromes"/>
    <property type="match status" value="1"/>
</dbReference>
<dbReference type="OrthoDB" id="5334216at2"/>
<dbReference type="KEGG" id="gtl:EP073_01680"/>
<dbReference type="InterPro" id="IPR036280">
    <property type="entry name" value="Multihaem_cyt_sf"/>
</dbReference>
<dbReference type="AlphaFoldDB" id="A0A3R6AWI6"/>
<name>A0A3R6AWI6_9BACT</name>